<reference evidence="3" key="1">
    <citation type="submission" date="2022-03" db="EMBL/GenBank/DDBJ databases">
        <title>De novo assembled genomes of Belliella spp. (Cyclobacteriaceae) strains.</title>
        <authorList>
            <person name="Szabo A."/>
            <person name="Korponai K."/>
            <person name="Felfoldi T."/>
        </authorList>
    </citation>
    <scope>NUCLEOTIDE SEQUENCE</scope>
    <source>
        <strain evidence="3">DSM 111904</strain>
    </source>
</reference>
<protein>
    <recommendedName>
        <fullName evidence="5">Chaperone of endosialidase</fullName>
    </recommendedName>
</protein>
<feature type="coiled-coil region" evidence="1">
    <location>
        <begin position="271"/>
        <end position="298"/>
    </location>
</feature>
<evidence type="ECO:0000256" key="2">
    <source>
        <dbReference type="SAM" id="SignalP"/>
    </source>
</evidence>
<gene>
    <name evidence="3" type="ORF">MM239_04860</name>
</gene>
<keyword evidence="2" id="KW-0732">Signal</keyword>
<dbReference type="Proteomes" id="UP001165489">
    <property type="component" value="Unassembled WGS sequence"/>
</dbReference>
<dbReference type="RefSeq" id="WP_241347078.1">
    <property type="nucleotide sequence ID" value="NZ_JAKZGP010000007.1"/>
</dbReference>
<name>A0ABS9UXP9_9BACT</name>
<dbReference type="EMBL" id="JAKZGP010000007">
    <property type="protein sequence ID" value="MCH7408714.1"/>
    <property type="molecule type" value="Genomic_DNA"/>
</dbReference>
<evidence type="ECO:0000313" key="3">
    <source>
        <dbReference type="EMBL" id="MCH7408714.1"/>
    </source>
</evidence>
<evidence type="ECO:0000256" key="1">
    <source>
        <dbReference type="SAM" id="Coils"/>
    </source>
</evidence>
<keyword evidence="1" id="KW-0175">Coiled coil</keyword>
<comment type="caution">
    <text evidence="3">The sequence shown here is derived from an EMBL/GenBank/DDBJ whole genome shotgun (WGS) entry which is preliminary data.</text>
</comment>
<organism evidence="3 4">
    <name type="scientific">Belliella filtrata</name>
    <dbReference type="NCBI Taxonomy" id="2923435"/>
    <lineage>
        <taxon>Bacteria</taxon>
        <taxon>Pseudomonadati</taxon>
        <taxon>Bacteroidota</taxon>
        <taxon>Cytophagia</taxon>
        <taxon>Cytophagales</taxon>
        <taxon>Cyclobacteriaceae</taxon>
        <taxon>Belliella</taxon>
    </lineage>
</organism>
<feature type="signal peptide" evidence="2">
    <location>
        <begin position="1"/>
        <end position="21"/>
    </location>
</feature>
<evidence type="ECO:0008006" key="5">
    <source>
        <dbReference type="Google" id="ProtNLM"/>
    </source>
</evidence>
<feature type="chain" id="PRO_5047174640" description="Chaperone of endosialidase" evidence="2">
    <location>
        <begin position="22"/>
        <end position="301"/>
    </location>
</feature>
<keyword evidence="4" id="KW-1185">Reference proteome</keyword>
<accession>A0ABS9UXP9</accession>
<evidence type="ECO:0000313" key="4">
    <source>
        <dbReference type="Proteomes" id="UP001165489"/>
    </source>
</evidence>
<sequence>MKKVCTLLCLVLLFLPGYLFGQSNTFPTNGNIGIGTLTPTRKLEVIGEIGTNSNLVTSNPANNGAVSFLGWMNNIARIRIGGIGEGAANGLDIQTIADVSLMRLLHNGNVGIGTTSPAYKLDISSGDLPGVRIGPNSFYGESLFLGGWTTNVTSSRIATSNGNLHLDSKLGRNIYLNHYHNGNIIVGAGTSKGNVGIGVTVPTHRLEVNGIIRAKEVKLEATNWPDYVFEKDYELMPLEKVKSYIDQKGHLPGLKTAREYDEEGVSILEMNQKLLEKVEELTLHLIEQEKRIKQLERKQQN</sequence>
<proteinExistence type="predicted"/>